<proteinExistence type="predicted"/>
<protein>
    <submittedName>
        <fullName evidence="2">Uncharacterized protein</fullName>
    </submittedName>
</protein>
<evidence type="ECO:0000313" key="2">
    <source>
        <dbReference type="EMBL" id="KJK38401.1"/>
    </source>
</evidence>
<dbReference type="Proteomes" id="UP000034786">
    <property type="component" value="Unassembled WGS sequence"/>
</dbReference>
<evidence type="ECO:0000313" key="3">
    <source>
        <dbReference type="Proteomes" id="UP000034786"/>
    </source>
</evidence>
<accession>A0A0M2GSI8</accession>
<dbReference type="AlphaFoldDB" id="A0A0M2GSI8"/>
<evidence type="ECO:0000256" key="1">
    <source>
        <dbReference type="SAM" id="MobiDB-lite"/>
    </source>
</evidence>
<name>A0A0M2GSI8_9ACTN</name>
<feature type="region of interest" description="Disordered" evidence="1">
    <location>
        <begin position="1"/>
        <end position="24"/>
    </location>
</feature>
<dbReference type="EMBL" id="JYJH01000011">
    <property type="protein sequence ID" value="KJK38401.1"/>
    <property type="molecule type" value="Genomic_DNA"/>
</dbReference>
<comment type="caution">
    <text evidence="2">The sequence shown here is derived from an EMBL/GenBank/DDBJ whole genome shotgun (WGS) entry which is preliminary data.</text>
</comment>
<keyword evidence="3" id="KW-1185">Reference proteome</keyword>
<organism evidence="2 3">
    <name type="scientific">Streptomyces variegatus</name>
    <dbReference type="NCBI Taxonomy" id="284040"/>
    <lineage>
        <taxon>Bacteria</taxon>
        <taxon>Bacillati</taxon>
        <taxon>Actinomycetota</taxon>
        <taxon>Actinomycetes</taxon>
        <taxon>Kitasatosporales</taxon>
        <taxon>Streptomycetaceae</taxon>
        <taxon>Streptomyces</taxon>
    </lineage>
</organism>
<sequence length="75" mass="8071">MTVSARPVGGGWTVRTDQGQPETRIHVPAGGRAAVNFTVLAGRSVARRTDRRLAFRATLDDHAEVPASVALIHLR</sequence>
<dbReference type="PATRIC" id="fig|284040.3.peg.1204"/>
<gene>
    <name evidence="2" type="ORF">UK15_17175</name>
</gene>
<dbReference type="STRING" id="284040.UK15_17175"/>
<reference evidence="3" key="1">
    <citation type="submission" date="2015-02" db="EMBL/GenBank/DDBJ databases">
        <authorList>
            <person name="Ju K.-S."/>
            <person name="Doroghazi J.R."/>
            <person name="Metcalf W."/>
        </authorList>
    </citation>
    <scope>NUCLEOTIDE SEQUENCE [LARGE SCALE GENOMIC DNA]</scope>
    <source>
        <strain evidence="3">NRRL B-16380</strain>
    </source>
</reference>